<dbReference type="InterPro" id="IPR034214">
    <property type="entry name" value="Ba3_CcO_II_C"/>
</dbReference>
<dbReference type="PANTHER" id="PTHR42838">
    <property type="entry name" value="CYTOCHROME C OXIDASE SUBUNIT II"/>
    <property type="match status" value="1"/>
</dbReference>
<dbReference type="GO" id="GO:0016020">
    <property type="term" value="C:membrane"/>
    <property type="evidence" value="ECO:0007669"/>
    <property type="project" value="InterPro"/>
</dbReference>
<evidence type="ECO:0000256" key="4">
    <source>
        <dbReference type="ARBA" id="ARBA00024688"/>
    </source>
</evidence>
<dbReference type="Proteomes" id="UP000531594">
    <property type="component" value="Unassembled WGS sequence"/>
</dbReference>
<dbReference type="EMBL" id="JACHGK010000002">
    <property type="protein sequence ID" value="MBB6444234.1"/>
    <property type="molecule type" value="Genomic_DNA"/>
</dbReference>
<sequence length="159" mass="17582">MFKNIHLPYYEKVWLTIGALSLVVFLTILGILAIGLGLEPPGQMRTMPPEEVQTTAPFNKPELVKTGPNEYKATMVAQMFTFLPGELEIPAGSTVHFEVTSPDVVHGLYIPNTNVNIMAVPGHIAEFTYTFKEAGDYLILCHEYCGSGHQLMMGKLKVI</sequence>
<keyword evidence="7" id="KW-0472">Membrane</keyword>
<dbReference type="InterPro" id="IPR051403">
    <property type="entry name" value="NosZ/Cyto_c_oxidase_sub2"/>
</dbReference>
<dbReference type="InterPro" id="IPR002429">
    <property type="entry name" value="CcO_II-like_C"/>
</dbReference>
<evidence type="ECO:0000313" key="9">
    <source>
        <dbReference type="EMBL" id="MBB6444234.1"/>
    </source>
</evidence>
<keyword evidence="10" id="KW-1185">Reference proteome</keyword>
<comment type="caution">
    <text evidence="9">The sequence shown here is derived from an EMBL/GenBank/DDBJ whole genome shotgun (WGS) entry which is preliminary data.</text>
</comment>
<evidence type="ECO:0000313" key="10">
    <source>
        <dbReference type="Proteomes" id="UP000531594"/>
    </source>
</evidence>
<evidence type="ECO:0000256" key="2">
    <source>
        <dbReference type="ARBA" id="ARBA00022723"/>
    </source>
</evidence>
<comment type="function">
    <text evidence="4">Subunits I and II form the functional core of the enzyme complex. Electrons originating in cytochrome c are transferred via heme a and Cu(A) to the binuclear center formed by heme a3 and Cu(B).</text>
</comment>
<dbReference type="Gene3D" id="2.60.40.420">
    <property type="entry name" value="Cupredoxins - blue copper proteins"/>
    <property type="match status" value="1"/>
</dbReference>
<accession>A0A7X0HP20</accession>
<evidence type="ECO:0000256" key="1">
    <source>
        <dbReference type="ARBA" id="ARBA00004196"/>
    </source>
</evidence>
<dbReference type="GO" id="GO:0030313">
    <property type="term" value="C:cell envelope"/>
    <property type="evidence" value="ECO:0007669"/>
    <property type="project" value="UniProtKB-SubCell"/>
</dbReference>
<keyword evidence="7" id="KW-0812">Transmembrane</keyword>
<dbReference type="PROSITE" id="PS50857">
    <property type="entry name" value="COX2_CUA"/>
    <property type="match status" value="1"/>
</dbReference>
<dbReference type="PANTHER" id="PTHR42838:SF2">
    <property type="entry name" value="NITROUS-OXIDE REDUCTASE"/>
    <property type="match status" value="1"/>
</dbReference>
<keyword evidence="7" id="KW-1133">Transmembrane helix</keyword>
<name>A0A7X0HP20_9BACI</name>
<dbReference type="Pfam" id="PF00116">
    <property type="entry name" value="COX2"/>
    <property type="match status" value="1"/>
</dbReference>
<dbReference type="GO" id="GO:0005507">
    <property type="term" value="F:copper ion binding"/>
    <property type="evidence" value="ECO:0007669"/>
    <property type="project" value="InterPro"/>
</dbReference>
<reference evidence="9 10" key="1">
    <citation type="submission" date="2020-08" db="EMBL/GenBank/DDBJ databases">
        <title>Genomic Encyclopedia of Type Strains, Phase IV (KMG-IV): sequencing the most valuable type-strain genomes for metagenomic binning, comparative biology and taxonomic classification.</title>
        <authorList>
            <person name="Goeker M."/>
        </authorList>
    </citation>
    <scope>NUCLEOTIDE SEQUENCE [LARGE SCALE GENOMIC DNA]</scope>
    <source>
        <strain evidence="9 10">DSM 5391</strain>
    </source>
</reference>
<dbReference type="SUPFAM" id="SSF49503">
    <property type="entry name" value="Cupredoxins"/>
    <property type="match status" value="1"/>
</dbReference>
<evidence type="ECO:0000256" key="6">
    <source>
        <dbReference type="ARBA" id="ARBA00047816"/>
    </source>
</evidence>
<feature type="domain" description="Cytochrome oxidase subunit II copper A binding" evidence="8">
    <location>
        <begin position="59"/>
        <end position="159"/>
    </location>
</feature>
<dbReference type="AlphaFoldDB" id="A0A7X0HP20"/>
<evidence type="ECO:0000259" key="8">
    <source>
        <dbReference type="PROSITE" id="PS50857"/>
    </source>
</evidence>
<comment type="catalytic activity">
    <reaction evidence="6">
        <text>4 Fe(II)-[cytochrome c] + O2 + 8 H(+)(in) = 4 Fe(III)-[cytochrome c] + 2 H2O + 4 H(+)(out)</text>
        <dbReference type="Rhea" id="RHEA:11436"/>
        <dbReference type="Rhea" id="RHEA-COMP:10350"/>
        <dbReference type="Rhea" id="RHEA-COMP:14399"/>
        <dbReference type="ChEBI" id="CHEBI:15377"/>
        <dbReference type="ChEBI" id="CHEBI:15378"/>
        <dbReference type="ChEBI" id="CHEBI:15379"/>
        <dbReference type="ChEBI" id="CHEBI:29033"/>
        <dbReference type="ChEBI" id="CHEBI:29034"/>
        <dbReference type="EC" id="7.1.1.9"/>
    </reaction>
</comment>
<keyword evidence="3" id="KW-0186">Copper</keyword>
<dbReference type="GO" id="GO:0004129">
    <property type="term" value="F:cytochrome-c oxidase activity"/>
    <property type="evidence" value="ECO:0007669"/>
    <property type="project" value="UniProtKB-EC"/>
</dbReference>
<dbReference type="CDD" id="cd13913">
    <property type="entry name" value="ba3_CcO_II_C"/>
    <property type="match status" value="1"/>
</dbReference>
<proteinExistence type="predicted"/>
<evidence type="ECO:0000256" key="3">
    <source>
        <dbReference type="ARBA" id="ARBA00023008"/>
    </source>
</evidence>
<comment type="subcellular location">
    <subcellularLocation>
        <location evidence="1">Cell envelope</location>
    </subcellularLocation>
</comment>
<dbReference type="InterPro" id="IPR008972">
    <property type="entry name" value="Cupredoxin"/>
</dbReference>
<dbReference type="InterPro" id="IPR001505">
    <property type="entry name" value="Copper_CuA"/>
</dbReference>
<protein>
    <recommendedName>
        <fullName evidence="5">Cytochrome aa3 subunit 2</fullName>
    </recommendedName>
</protein>
<evidence type="ECO:0000256" key="5">
    <source>
        <dbReference type="ARBA" id="ARBA00031399"/>
    </source>
</evidence>
<organism evidence="9 10">
    <name type="scientific">Bacillus benzoevorans</name>
    <dbReference type="NCBI Taxonomy" id="1456"/>
    <lineage>
        <taxon>Bacteria</taxon>
        <taxon>Bacillati</taxon>
        <taxon>Bacillota</taxon>
        <taxon>Bacilli</taxon>
        <taxon>Bacillales</taxon>
        <taxon>Bacillaceae</taxon>
        <taxon>Bacillus</taxon>
    </lineage>
</organism>
<feature type="transmembrane region" description="Helical" evidence="7">
    <location>
        <begin position="13"/>
        <end position="38"/>
    </location>
</feature>
<evidence type="ECO:0000256" key="7">
    <source>
        <dbReference type="SAM" id="Phobius"/>
    </source>
</evidence>
<keyword evidence="2" id="KW-0479">Metal-binding</keyword>
<gene>
    <name evidence="9" type="ORF">HNR53_000842</name>
</gene>
<dbReference type="PROSITE" id="PS00078">
    <property type="entry name" value="COX2"/>
    <property type="match status" value="1"/>
</dbReference>